<dbReference type="InterPro" id="IPR035437">
    <property type="entry name" value="SNase_OB-fold_sf"/>
</dbReference>
<comment type="caution">
    <text evidence="2">The sequence shown here is derived from an EMBL/GenBank/DDBJ whole genome shotgun (WGS) entry which is preliminary data.</text>
</comment>
<dbReference type="AlphaFoldDB" id="A0ABD0ZAK3"/>
<proteinExistence type="predicted"/>
<evidence type="ECO:0000313" key="3">
    <source>
        <dbReference type="Proteomes" id="UP001558652"/>
    </source>
</evidence>
<dbReference type="InterPro" id="IPR042421">
    <property type="entry name" value="C3orf33-like"/>
</dbReference>
<dbReference type="InterPro" id="IPR016071">
    <property type="entry name" value="Staphylococal_nuclease_OB-fold"/>
</dbReference>
<keyword evidence="3" id="KW-1185">Reference proteome</keyword>
<dbReference type="Proteomes" id="UP001558652">
    <property type="component" value="Unassembled WGS sequence"/>
</dbReference>
<feature type="domain" description="TNase-like" evidence="1">
    <location>
        <begin position="106"/>
        <end position="174"/>
    </location>
</feature>
<reference evidence="2 3" key="1">
    <citation type="submission" date="2024-07" db="EMBL/GenBank/DDBJ databases">
        <title>Chromosome-level genome assembly of the water stick insect Ranatra chinensis (Heteroptera: Nepidae).</title>
        <authorList>
            <person name="Liu X."/>
        </authorList>
    </citation>
    <scope>NUCLEOTIDE SEQUENCE [LARGE SCALE GENOMIC DNA]</scope>
    <source>
        <strain evidence="2">Cailab_2021Rc</strain>
        <tissue evidence="2">Muscle</tissue>
    </source>
</reference>
<name>A0ABD0ZAK3_9HEMI</name>
<evidence type="ECO:0000313" key="2">
    <source>
        <dbReference type="EMBL" id="KAL1132374.1"/>
    </source>
</evidence>
<dbReference type="SUPFAM" id="SSF50199">
    <property type="entry name" value="Staphylococcal nuclease"/>
    <property type="match status" value="1"/>
</dbReference>
<dbReference type="Gene3D" id="2.40.50.90">
    <property type="match status" value="1"/>
</dbReference>
<gene>
    <name evidence="2" type="ORF">AAG570_010329</name>
</gene>
<dbReference type="PANTHER" id="PTHR28434">
    <property type="entry name" value="PROTEIN C3ORF33"/>
    <property type="match status" value="1"/>
</dbReference>
<organism evidence="2 3">
    <name type="scientific">Ranatra chinensis</name>
    <dbReference type="NCBI Taxonomy" id="642074"/>
    <lineage>
        <taxon>Eukaryota</taxon>
        <taxon>Metazoa</taxon>
        <taxon>Ecdysozoa</taxon>
        <taxon>Arthropoda</taxon>
        <taxon>Hexapoda</taxon>
        <taxon>Insecta</taxon>
        <taxon>Pterygota</taxon>
        <taxon>Neoptera</taxon>
        <taxon>Paraneoptera</taxon>
        <taxon>Hemiptera</taxon>
        <taxon>Heteroptera</taxon>
        <taxon>Panheteroptera</taxon>
        <taxon>Nepomorpha</taxon>
        <taxon>Nepidae</taxon>
        <taxon>Ranatrinae</taxon>
        <taxon>Ranatra</taxon>
    </lineage>
</organism>
<dbReference type="EMBL" id="JBFDAA010000005">
    <property type="protein sequence ID" value="KAL1132374.1"/>
    <property type="molecule type" value="Genomic_DNA"/>
</dbReference>
<dbReference type="PANTHER" id="PTHR28434:SF1">
    <property type="entry name" value="PROTEIN C3ORF33"/>
    <property type="match status" value="1"/>
</dbReference>
<accession>A0ABD0ZAK3</accession>
<protein>
    <recommendedName>
        <fullName evidence="1">TNase-like domain-containing protein</fullName>
    </recommendedName>
</protein>
<sequence>MAIYSVALGGLALALRSVRPFKKFKTPSEIPAEFFEKHIRLTGRVLRVDFGPKPYLLVDHSPVIGSRYRELGPGLPLNIEGIEITGNGVSWLQTVVVGELVRFTLLELQPNAVGCMVARVKKDNTNLGNALVRRGFASVAPFNHHLASDALYCKYYQSLLRDEARAERDRNGIWWDSDPTIRSRIVQVLFDKVPSLRLRI</sequence>
<evidence type="ECO:0000259" key="1">
    <source>
        <dbReference type="Pfam" id="PF00565"/>
    </source>
</evidence>
<dbReference type="Pfam" id="PF00565">
    <property type="entry name" value="SNase"/>
    <property type="match status" value="1"/>
</dbReference>